<proteinExistence type="predicted"/>
<dbReference type="EnsemblPlants" id="OGLUM02G38710.1">
    <property type="protein sequence ID" value="OGLUM02G38710.1"/>
    <property type="gene ID" value="OGLUM02G38710"/>
</dbReference>
<reference evidence="1" key="1">
    <citation type="submission" date="2015-04" db="UniProtKB">
        <authorList>
            <consortium name="EnsemblPlants"/>
        </authorList>
    </citation>
    <scope>IDENTIFICATION</scope>
</reference>
<dbReference type="Proteomes" id="UP000026961">
    <property type="component" value="Chromosome 2"/>
</dbReference>
<sequence>MAVAAVAGTAVMASVAPGRWGPCLHPWFAANTSLSTQAVANEVGGKNEKAAPDQVGKCSGVVKEIEEGKKPNLQSKSKSRTAAVGAIVACTTAQHKENELFAHTPCRDGDAVYDDHGTGGDGGLMFWMRLKCGRVTGTRLWRLRVPVHIAIADLQICRMRGREILVLIQLKLQEWEAGELEGTTSLQY</sequence>
<organism evidence="1">
    <name type="scientific">Oryza glumipatula</name>
    <dbReference type="NCBI Taxonomy" id="40148"/>
    <lineage>
        <taxon>Eukaryota</taxon>
        <taxon>Viridiplantae</taxon>
        <taxon>Streptophyta</taxon>
        <taxon>Embryophyta</taxon>
        <taxon>Tracheophyta</taxon>
        <taxon>Spermatophyta</taxon>
        <taxon>Magnoliopsida</taxon>
        <taxon>Liliopsida</taxon>
        <taxon>Poales</taxon>
        <taxon>Poaceae</taxon>
        <taxon>BOP clade</taxon>
        <taxon>Oryzoideae</taxon>
        <taxon>Oryzeae</taxon>
        <taxon>Oryzinae</taxon>
        <taxon>Oryza</taxon>
    </lineage>
</organism>
<dbReference type="HOGENOM" id="CLU_1443139_0_0_1"/>
<evidence type="ECO:0000313" key="1">
    <source>
        <dbReference type="EnsemblPlants" id="OGLUM02G38710.1"/>
    </source>
</evidence>
<protein>
    <submittedName>
        <fullName evidence="1">Uncharacterized protein</fullName>
    </submittedName>
</protein>
<evidence type="ECO:0000313" key="2">
    <source>
        <dbReference type="Proteomes" id="UP000026961"/>
    </source>
</evidence>
<name>A0A0D9Z090_9ORYZ</name>
<reference evidence="1" key="2">
    <citation type="submission" date="2018-05" db="EMBL/GenBank/DDBJ databases">
        <title>OgluRS3 (Oryza glumaepatula Reference Sequence Version 3).</title>
        <authorList>
            <person name="Zhang J."/>
            <person name="Kudrna D."/>
            <person name="Lee S."/>
            <person name="Talag J."/>
            <person name="Welchert J."/>
            <person name="Wing R.A."/>
        </authorList>
    </citation>
    <scope>NUCLEOTIDE SEQUENCE [LARGE SCALE GENOMIC DNA]</scope>
</reference>
<dbReference type="Gramene" id="OGLUM02G38710.1">
    <property type="protein sequence ID" value="OGLUM02G38710.1"/>
    <property type="gene ID" value="OGLUM02G38710"/>
</dbReference>
<keyword evidence="2" id="KW-1185">Reference proteome</keyword>
<accession>A0A0D9Z090</accession>
<dbReference type="AlphaFoldDB" id="A0A0D9Z090"/>